<dbReference type="Proteomes" id="UP000245921">
    <property type="component" value="Unassembled WGS sequence"/>
</dbReference>
<dbReference type="PANTHER" id="PTHR46401:SF2">
    <property type="entry name" value="GLYCOSYLTRANSFERASE WBBK-RELATED"/>
    <property type="match status" value="1"/>
</dbReference>
<dbReference type="PANTHER" id="PTHR46401">
    <property type="entry name" value="GLYCOSYLTRANSFERASE WBBK-RELATED"/>
    <property type="match status" value="1"/>
</dbReference>
<evidence type="ECO:0000313" key="5">
    <source>
        <dbReference type="Proteomes" id="UP000245921"/>
    </source>
</evidence>
<dbReference type="Pfam" id="PF00534">
    <property type="entry name" value="Glycos_transf_1"/>
    <property type="match status" value="1"/>
</dbReference>
<proteinExistence type="predicted"/>
<dbReference type="EMBL" id="QGGI01000020">
    <property type="protein sequence ID" value="PWJ88101.1"/>
    <property type="molecule type" value="Genomic_DNA"/>
</dbReference>
<evidence type="ECO:0000256" key="1">
    <source>
        <dbReference type="ARBA" id="ARBA00022679"/>
    </source>
</evidence>
<dbReference type="GO" id="GO:0009103">
    <property type="term" value="P:lipopolysaccharide biosynthetic process"/>
    <property type="evidence" value="ECO:0007669"/>
    <property type="project" value="TreeGrafter"/>
</dbReference>
<comment type="caution">
    <text evidence="4">The sequence shown here is derived from an EMBL/GenBank/DDBJ whole genome shotgun (WGS) entry which is preliminary data.</text>
</comment>
<dbReference type="GO" id="GO:0016757">
    <property type="term" value="F:glycosyltransferase activity"/>
    <property type="evidence" value="ECO:0007669"/>
    <property type="project" value="InterPro"/>
</dbReference>
<reference evidence="4 5" key="1">
    <citation type="submission" date="2018-05" db="EMBL/GenBank/DDBJ databases">
        <title>Genomic Encyclopedia of Type Strains, Phase IV (KMG-IV): sequencing the most valuable type-strain genomes for metagenomic binning, comparative biology and taxonomic classification.</title>
        <authorList>
            <person name="Goeker M."/>
        </authorList>
    </citation>
    <scope>NUCLEOTIDE SEQUENCE [LARGE SCALE GENOMIC DNA]</scope>
    <source>
        <strain evidence="4 5">DSM 24906</strain>
    </source>
</reference>
<evidence type="ECO:0000259" key="3">
    <source>
        <dbReference type="Pfam" id="PF13439"/>
    </source>
</evidence>
<evidence type="ECO:0000259" key="2">
    <source>
        <dbReference type="Pfam" id="PF00534"/>
    </source>
</evidence>
<feature type="domain" description="Glycosyl transferase family 1" evidence="2">
    <location>
        <begin position="181"/>
        <end position="335"/>
    </location>
</feature>
<feature type="domain" description="Glycosyltransferase subfamily 4-like N-terminal" evidence="3">
    <location>
        <begin position="14"/>
        <end position="167"/>
    </location>
</feature>
<protein>
    <submittedName>
        <fullName evidence="4">Glycosyltransferase involved in cell wall biosynthesis</fullName>
    </submittedName>
</protein>
<dbReference type="CDD" id="cd03809">
    <property type="entry name" value="GT4_MtfB-like"/>
    <property type="match status" value="1"/>
</dbReference>
<dbReference type="RefSeq" id="WP_109606046.1">
    <property type="nucleotide sequence ID" value="NZ_QGGI01000020.1"/>
</dbReference>
<sequence>MKKILIDCRMYGMSGIGRYTENLIRQIINEEKVPFEISLVSYNNNLDKFKNYKNIKEIININIKPLSIKEIFIGTLFFKKMSKKYDLIHFTHTNIPFIVPKKSIITIHDLIPIILKKYFNKLKSLWLYFILNWNKNNFKKIISVSKSTKQDLINVFKIHNENIEIIYEKIMLDYNYSTERKIEKYFLYVGNRKKHKNLTTTIRVLDDIFDIYPNYKFYIVGRKFEEYDYIDKEISKCNNKENFIQLTNVNDEELYKIYKNAFLFIFLSEYEGFGIPPLEAFSFGVPTIASNNSSIKEVVKEGGVLVNEFCEKEIYETILKVIENDNFYKRLVKGTNKNFFRFKNYEEINFLFELYENIVNNK</sequence>
<dbReference type="Pfam" id="PF13439">
    <property type="entry name" value="Glyco_transf_4"/>
    <property type="match status" value="1"/>
</dbReference>
<keyword evidence="5" id="KW-1185">Reference proteome</keyword>
<dbReference type="SUPFAM" id="SSF53756">
    <property type="entry name" value="UDP-Glycosyltransferase/glycogen phosphorylase"/>
    <property type="match status" value="1"/>
</dbReference>
<dbReference type="AlphaFoldDB" id="A0AA45C551"/>
<accession>A0AA45C551</accession>
<gene>
    <name evidence="4" type="ORF">C7380_12039</name>
</gene>
<evidence type="ECO:0000313" key="4">
    <source>
        <dbReference type="EMBL" id="PWJ88101.1"/>
    </source>
</evidence>
<keyword evidence="1" id="KW-0808">Transferase</keyword>
<dbReference type="Gene3D" id="3.40.50.2000">
    <property type="entry name" value="Glycogen Phosphorylase B"/>
    <property type="match status" value="2"/>
</dbReference>
<dbReference type="InterPro" id="IPR001296">
    <property type="entry name" value="Glyco_trans_1"/>
</dbReference>
<name>A0AA45C551_9BACT</name>
<dbReference type="InterPro" id="IPR028098">
    <property type="entry name" value="Glyco_trans_4-like_N"/>
</dbReference>
<organism evidence="4 5">
    <name type="scientific">Oceanotoga teriensis</name>
    <dbReference type="NCBI Taxonomy" id="515440"/>
    <lineage>
        <taxon>Bacteria</taxon>
        <taxon>Thermotogati</taxon>
        <taxon>Thermotogota</taxon>
        <taxon>Thermotogae</taxon>
        <taxon>Petrotogales</taxon>
        <taxon>Petrotogaceae</taxon>
        <taxon>Oceanotoga</taxon>
    </lineage>
</organism>